<dbReference type="Proteomes" id="UP000237846">
    <property type="component" value="Unassembled WGS sequence"/>
</dbReference>
<dbReference type="Gene3D" id="3.40.50.720">
    <property type="entry name" value="NAD(P)-binding Rossmann-like Domain"/>
    <property type="match status" value="1"/>
</dbReference>
<proteinExistence type="predicted"/>
<dbReference type="EMBL" id="PVZC01000004">
    <property type="protein sequence ID" value="PRX98641.1"/>
    <property type="molecule type" value="Genomic_DNA"/>
</dbReference>
<dbReference type="AlphaFoldDB" id="A0A2T0Q4J7"/>
<dbReference type="InterPro" id="IPR036291">
    <property type="entry name" value="NAD(P)-bd_dom_sf"/>
</dbReference>
<name>A0A2T0Q4J7_9ACTN</name>
<protein>
    <recommendedName>
        <fullName evidence="3">Enoyl-ACP reductase-like protein</fullName>
    </recommendedName>
</protein>
<dbReference type="SUPFAM" id="SSF51735">
    <property type="entry name" value="NAD(P)-binding Rossmann-fold domains"/>
    <property type="match status" value="1"/>
</dbReference>
<evidence type="ECO:0000313" key="2">
    <source>
        <dbReference type="Proteomes" id="UP000237846"/>
    </source>
</evidence>
<evidence type="ECO:0000313" key="1">
    <source>
        <dbReference type="EMBL" id="PRX98641.1"/>
    </source>
</evidence>
<keyword evidence="2" id="KW-1185">Reference proteome</keyword>
<sequence>MRPMFPFGRYGEPDDPARLIAWPATDEARWITGQVIDTEGGFGRYRPRGA</sequence>
<organism evidence="1 2">
    <name type="scientific">Allonocardiopsis opalescens</name>
    <dbReference type="NCBI Taxonomy" id="1144618"/>
    <lineage>
        <taxon>Bacteria</taxon>
        <taxon>Bacillati</taxon>
        <taxon>Actinomycetota</taxon>
        <taxon>Actinomycetes</taxon>
        <taxon>Streptosporangiales</taxon>
        <taxon>Allonocardiopsis</taxon>
    </lineage>
</organism>
<evidence type="ECO:0008006" key="3">
    <source>
        <dbReference type="Google" id="ProtNLM"/>
    </source>
</evidence>
<comment type="caution">
    <text evidence="1">The sequence shown here is derived from an EMBL/GenBank/DDBJ whole genome shotgun (WGS) entry which is preliminary data.</text>
</comment>
<gene>
    <name evidence="1" type="ORF">CLV72_104219</name>
</gene>
<accession>A0A2T0Q4J7</accession>
<reference evidence="1 2" key="1">
    <citation type="submission" date="2018-03" db="EMBL/GenBank/DDBJ databases">
        <title>Genomic Encyclopedia of Archaeal and Bacterial Type Strains, Phase II (KMG-II): from individual species to whole genera.</title>
        <authorList>
            <person name="Goeker M."/>
        </authorList>
    </citation>
    <scope>NUCLEOTIDE SEQUENCE [LARGE SCALE GENOMIC DNA]</scope>
    <source>
        <strain evidence="1 2">DSM 45601</strain>
    </source>
</reference>